<gene>
    <name evidence="1" type="ordered locus">HBZC1_11090</name>
</gene>
<dbReference type="STRING" id="1002804.HBZC1_11090"/>
<sequence length="92" mass="10812">MARLIIGRASPLYSYQMQWQENLAQTGQALINIYNERIKIALHSCLQLRLIVLVRALDLKDFVLFEEEIKPLENTYTLLEQMGFKSSWVRIL</sequence>
<reference evidence="1 2" key="1">
    <citation type="journal article" date="2011" name="J. Bacteriol.">
        <title>Genome sequence of Helicobacter bizzozeronii strain CIII-1, an isolate from human gastric mucosa.</title>
        <authorList>
            <person name="Schott T."/>
            <person name="Rossi M."/>
            <person name="Hanninen M.L."/>
        </authorList>
    </citation>
    <scope>NUCLEOTIDE SEQUENCE [LARGE SCALE GENOMIC DNA]</scope>
    <source>
        <strain evidence="1 2">CIII-1</strain>
    </source>
</reference>
<dbReference type="RefSeq" id="WP_006016668.1">
    <property type="nucleotide sequence ID" value="NC_015674.1"/>
</dbReference>
<dbReference type="HOGENOM" id="CLU_2409204_0_0_7"/>
<proteinExistence type="predicted"/>
<protein>
    <submittedName>
        <fullName evidence="1">Uncharacterized protein</fullName>
    </submittedName>
</protein>
<evidence type="ECO:0000313" key="1">
    <source>
        <dbReference type="EMBL" id="CCB80095.1"/>
    </source>
</evidence>
<keyword evidence="2" id="KW-1185">Reference proteome</keyword>
<dbReference type="EMBL" id="FR871757">
    <property type="protein sequence ID" value="CCB80095.1"/>
    <property type="molecule type" value="Genomic_DNA"/>
</dbReference>
<organism evidence="1 2">
    <name type="scientific">Helicobacter bizzozeronii (strain CIII-1)</name>
    <dbReference type="NCBI Taxonomy" id="1002804"/>
    <lineage>
        <taxon>Bacteria</taxon>
        <taxon>Pseudomonadati</taxon>
        <taxon>Campylobacterota</taxon>
        <taxon>Epsilonproteobacteria</taxon>
        <taxon>Campylobacterales</taxon>
        <taxon>Helicobacteraceae</taxon>
        <taxon>Helicobacter</taxon>
    </lineage>
</organism>
<name>F8KTE4_HELBC</name>
<evidence type="ECO:0000313" key="2">
    <source>
        <dbReference type="Proteomes" id="UP000008387"/>
    </source>
</evidence>
<dbReference type="AlphaFoldDB" id="F8KTE4"/>
<dbReference type="GeneID" id="64361002"/>
<accession>F8KTE4</accession>
<dbReference type="KEGG" id="hbi:HBZC1_11090"/>
<dbReference type="Proteomes" id="UP000008387">
    <property type="component" value="Chromosome"/>
</dbReference>